<comment type="caution">
    <text evidence="1">The sequence shown here is derived from an EMBL/GenBank/DDBJ whole genome shotgun (WGS) entry which is preliminary data.</text>
</comment>
<dbReference type="InterPro" id="IPR030902">
    <property type="entry name" value="CLB_0814_fam"/>
</dbReference>
<dbReference type="RefSeq" id="WP_075724824.1">
    <property type="nucleotide sequence ID" value="NZ_LTDM01000006.1"/>
</dbReference>
<gene>
    <name evidence="1" type="ORF">TICRE_05180</name>
</gene>
<evidence type="ECO:0008006" key="3">
    <source>
        <dbReference type="Google" id="ProtNLM"/>
    </source>
</evidence>
<keyword evidence="2" id="KW-1185">Reference proteome</keyword>
<dbReference type="Proteomes" id="UP000186112">
    <property type="component" value="Unassembled WGS sequence"/>
</dbReference>
<dbReference type="AlphaFoldDB" id="A0A1U7M863"/>
<sequence length="81" mass="9686">MEIKMFYKTQRELGEVLNKVVDSYWSDEIDENDLIKAIKYLYKNNSSKMVKDKTFTTVIKQQCGKRRLEVINKILSIEDDY</sequence>
<dbReference type="NCBIfam" id="TIGR04540">
    <property type="entry name" value="CLB_0814_fam"/>
    <property type="match status" value="1"/>
</dbReference>
<reference evidence="1 2" key="1">
    <citation type="submission" date="2016-02" db="EMBL/GenBank/DDBJ databases">
        <title>Genome sequence of Tissierella creatinophila DSM 6911.</title>
        <authorList>
            <person name="Poehlein A."/>
            <person name="Daniel R."/>
        </authorList>
    </citation>
    <scope>NUCLEOTIDE SEQUENCE [LARGE SCALE GENOMIC DNA]</scope>
    <source>
        <strain evidence="1 2">DSM 6911</strain>
    </source>
</reference>
<evidence type="ECO:0000313" key="2">
    <source>
        <dbReference type="Proteomes" id="UP000186112"/>
    </source>
</evidence>
<proteinExistence type="predicted"/>
<protein>
    <recommendedName>
        <fullName evidence="3">Glycosyl transferase</fullName>
    </recommendedName>
</protein>
<name>A0A1U7M863_TISCR</name>
<accession>A0A1U7M863</accession>
<dbReference type="EMBL" id="LTDM01000006">
    <property type="protein sequence ID" value="OLS03524.1"/>
    <property type="molecule type" value="Genomic_DNA"/>
</dbReference>
<organism evidence="1 2">
    <name type="scientific">Tissierella creatinophila DSM 6911</name>
    <dbReference type="NCBI Taxonomy" id="1123403"/>
    <lineage>
        <taxon>Bacteria</taxon>
        <taxon>Bacillati</taxon>
        <taxon>Bacillota</taxon>
        <taxon>Tissierellia</taxon>
        <taxon>Tissierellales</taxon>
        <taxon>Tissierellaceae</taxon>
        <taxon>Tissierella</taxon>
    </lineage>
</organism>
<evidence type="ECO:0000313" key="1">
    <source>
        <dbReference type="EMBL" id="OLS03524.1"/>
    </source>
</evidence>
<dbReference type="OrthoDB" id="2456252at2"/>